<sequence length="250" mass="27734">MSTPLFAYTLRLADDALVLGHRLSEWTSRAPTLEEEMALANIALDLIGQARVLYSYAGEVEGRGRSEDDLAYFRDEAAFGNLLVNELPNGDFAFTVVRQALVSAFMLPYWTALTGSRDATLAAIAAKAEKEVSYHLRHAAEWLVRLGDGTDESRRRSIAALEELWPWTGEMFEMPDDERALAEAGIAVDRAALKAEWSRTVDTILEEATLDRPRDGWMQTGGRRGVHTEHLGTMLAVMQSLARAHPGATW</sequence>
<dbReference type="InterPro" id="IPR011882">
    <property type="entry name" value="PaaC"/>
</dbReference>
<dbReference type="InterPro" id="IPR007814">
    <property type="entry name" value="PaaA_PaaC"/>
</dbReference>
<dbReference type="PIRSF" id="PIRSF037834">
    <property type="entry name" value="PA_CoA_Oase3"/>
    <property type="match status" value="1"/>
</dbReference>
<dbReference type="Pfam" id="PF05138">
    <property type="entry name" value="PaaA_PaaC"/>
    <property type="match status" value="1"/>
</dbReference>
<dbReference type="PANTHER" id="PTHR30458:SF0">
    <property type="entry name" value="1,2-PHENYLACETYL-COA EPOXIDASE, SUBUNIT C"/>
    <property type="match status" value="1"/>
</dbReference>
<dbReference type="GO" id="GO:0010124">
    <property type="term" value="P:phenylacetate catabolic process"/>
    <property type="evidence" value="ECO:0007669"/>
    <property type="project" value="InterPro"/>
</dbReference>
<dbReference type="GO" id="GO:0005829">
    <property type="term" value="C:cytosol"/>
    <property type="evidence" value="ECO:0007669"/>
    <property type="project" value="TreeGrafter"/>
</dbReference>
<dbReference type="NCBIfam" id="TIGR02158">
    <property type="entry name" value="PA_CoA_Oxy3"/>
    <property type="match status" value="1"/>
</dbReference>
<protein>
    <submittedName>
        <fullName evidence="1">Phenylacetic acid degradation protein</fullName>
    </submittedName>
</protein>
<dbReference type="PANTHER" id="PTHR30458">
    <property type="entry name" value="PHENYLACETIC ACID DEGRADATION PROTEIN PAA"/>
    <property type="match status" value="1"/>
</dbReference>
<organism evidence="1 2">
    <name type="scientific">Prosthecodimorpha hirschii</name>
    <dbReference type="NCBI Taxonomy" id="665126"/>
    <lineage>
        <taxon>Bacteria</taxon>
        <taxon>Pseudomonadati</taxon>
        <taxon>Pseudomonadota</taxon>
        <taxon>Alphaproteobacteria</taxon>
        <taxon>Hyphomicrobiales</taxon>
        <taxon>Ancalomicrobiaceae</taxon>
        <taxon>Prosthecodimorpha</taxon>
    </lineage>
</organism>
<dbReference type="InterPro" id="IPR052703">
    <property type="entry name" value="Aromatic_CoA_ox/epox"/>
</dbReference>
<dbReference type="Proteomes" id="UP000048984">
    <property type="component" value="Unassembled WGS sequence"/>
</dbReference>
<dbReference type="InterPro" id="IPR009078">
    <property type="entry name" value="Ferritin-like_SF"/>
</dbReference>
<reference evidence="1 2" key="1">
    <citation type="submission" date="2015-09" db="EMBL/GenBank/DDBJ databases">
        <authorList>
            <person name="Jackson K.R."/>
            <person name="Lunt B.L."/>
            <person name="Fisher J.N.B."/>
            <person name="Gardner A.V."/>
            <person name="Bailey M.E."/>
            <person name="Deus L.M."/>
            <person name="Earl A.S."/>
            <person name="Gibby P.D."/>
            <person name="Hartmann K.A."/>
            <person name="Liu J.E."/>
            <person name="Manci A.M."/>
            <person name="Nielsen D.A."/>
            <person name="Solomon M.B."/>
            <person name="Breakwell D.P."/>
            <person name="Burnett S.H."/>
            <person name="Grose J.H."/>
        </authorList>
    </citation>
    <scope>NUCLEOTIDE SEQUENCE [LARGE SCALE GENOMIC DNA]</scope>
    <source>
        <strain evidence="1 2">16</strain>
    </source>
</reference>
<dbReference type="OrthoDB" id="9789947at2"/>
<comment type="caution">
    <text evidence="1">The sequence shown here is derived from an EMBL/GenBank/DDBJ whole genome shotgun (WGS) entry which is preliminary data.</text>
</comment>
<dbReference type="FunFam" id="1.20.1260.10:FF:000012">
    <property type="entry name" value="1,2-phenylacetyl-CoA epoxidase, subunit C"/>
    <property type="match status" value="1"/>
</dbReference>
<keyword evidence="2" id="KW-1185">Reference proteome</keyword>
<gene>
    <name evidence="1" type="ORF">ABB55_11765</name>
</gene>
<accession>A0A0P6W656</accession>
<dbReference type="EMBL" id="LJYW01000001">
    <property type="protein sequence ID" value="KPL52805.1"/>
    <property type="molecule type" value="Genomic_DNA"/>
</dbReference>
<dbReference type="STRING" id="665126.ABB55_11765"/>
<dbReference type="InterPro" id="IPR012347">
    <property type="entry name" value="Ferritin-like"/>
</dbReference>
<dbReference type="Gene3D" id="1.20.1260.10">
    <property type="match status" value="1"/>
</dbReference>
<reference evidence="1 2" key="2">
    <citation type="submission" date="2015-10" db="EMBL/GenBank/DDBJ databases">
        <title>Draft Genome Sequence of Prosthecomicrobium hirschii ATCC 27832.</title>
        <authorList>
            <person name="Daniel J."/>
            <person name="Givan S.A."/>
            <person name="Brun Y.V."/>
            <person name="Brown P.J."/>
        </authorList>
    </citation>
    <scope>NUCLEOTIDE SEQUENCE [LARGE SCALE GENOMIC DNA]</scope>
    <source>
        <strain evidence="1 2">16</strain>
    </source>
</reference>
<proteinExistence type="predicted"/>
<evidence type="ECO:0000313" key="1">
    <source>
        <dbReference type="EMBL" id="KPL52805.1"/>
    </source>
</evidence>
<evidence type="ECO:0000313" key="2">
    <source>
        <dbReference type="Proteomes" id="UP000048984"/>
    </source>
</evidence>
<name>A0A0P6W656_9HYPH</name>
<dbReference type="RefSeq" id="WP_054358968.1">
    <property type="nucleotide sequence ID" value="NZ_LJYW01000001.1"/>
</dbReference>
<dbReference type="SUPFAM" id="SSF47240">
    <property type="entry name" value="Ferritin-like"/>
    <property type="match status" value="1"/>
</dbReference>
<dbReference type="AlphaFoldDB" id="A0A0P6W656"/>